<reference evidence="1 2" key="1">
    <citation type="journal article" date="2013" name="Stand. Genomic Sci.">
        <title>Genomic Encyclopedia of Type Strains, Phase I: The one thousand microbial genomes (KMG-I) project.</title>
        <authorList>
            <person name="Kyrpides N.C."/>
            <person name="Woyke T."/>
            <person name="Eisen J.A."/>
            <person name="Garrity G."/>
            <person name="Lilburn T.G."/>
            <person name="Beck B.J."/>
            <person name="Whitman W.B."/>
            <person name="Hugenholtz P."/>
            <person name="Klenk H.P."/>
        </authorList>
    </citation>
    <scope>NUCLEOTIDE SEQUENCE [LARGE SCALE GENOMIC DNA]</scope>
    <source>
        <strain evidence="1 2">DSM 45044</strain>
    </source>
</reference>
<dbReference type="RefSeq" id="WP_147139379.1">
    <property type="nucleotide sequence ID" value="NZ_BAABIJ010000002.1"/>
</dbReference>
<sequence length="65" mass="7593">MAMTLRLPEVDDRMLTERAAKEKRSKQEIAIEAIHRYLTAHNELVDASVEEIMREDAELLDRLAR</sequence>
<dbReference type="EMBL" id="VLLL01000006">
    <property type="protein sequence ID" value="TWJ12339.1"/>
    <property type="molecule type" value="Genomic_DNA"/>
</dbReference>
<comment type="caution">
    <text evidence="1">The sequence shown here is derived from an EMBL/GenBank/DDBJ whole genome shotgun (WGS) entry which is preliminary data.</text>
</comment>
<keyword evidence="2" id="KW-1185">Reference proteome</keyword>
<evidence type="ECO:0008006" key="3">
    <source>
        <dbReference type="Google" id="ProtNLM"/>
    </source>
</evidence>
<gene>
    <name evidence="1" type="ORF">LX16_3095</name>
</gene>
<organism evidence="1 2">
    <name type="scientific">Stackebrandtia albiflava</name>
    <dbReference type="NCBI Taxonomy" id="406432"/>
    <lineage>
        <taxon>Bacteria</taxon>
        <taxon>Bacillati</taxon>
        <taxon>Actinomycetota</taxon>
        <taxon>Actinomycetes</taxon>
        <taxon>Glycomycetales</taxon>
        <taxon>Glycomycetaceae</taxon>
        <taxon>Stackebrandtia</taxon>
    </lineage>
</organism>
<evidence type="ECO:0000313" key="1">
    <source>
        <dbReference type="EMBL" id="TWJ12339.1"/>
    </source>
</evidence>
<dbReference type="OrthoDB" id="4426404at2"/>
<evidence type="ECO:0000313" key="2">
    <source>
        <dbReference type="Proteomes" id="UP000321617"/>
    </source>
</evidence>
<dbReference type="AlphaFoldDB" id="A0A562V359"/>
<protein>
    <recommendedName>
        <fullName evidence="3">Ribbon-helix-helix CopG family protein</fullName>
    </recommendedName>
</protein>
<dbReference type="Proteomes" id="UP000321617">
    <property type="component" value="Unassembled WGS sequence"/>
</dbReference>
<proteinExistence type="predicted"/>
<name>A0A562V359_9ACTN</name>
<accession>A0A562V359</accession>